<feature type="active site" description="Proton donor/acceptor" evidence="3">
    <location>
        <position position="554"/>
    </location>
</feature>
<evidence type="ECO:0000256" key="2">
    <source>
        <dbReference type="ARBA" id="ARBA00005988"/>
    </source>
</evidence>
<proteinExistence type="inferred from homology"/>
<accession>A0A8J8P3Z3</accession>
<dbReference type="EMBL" id="RRYP01000800">
    <property type="protein sequence ID" value="TNV86843.1"/>
    <property type="molecule type" value="Genomic_DNA"/>
</dbReference>
<dbReference type="PANTHER" id="PTHR12756:SF11">
    <property type="entry name" value="CYTOSOLIC CARBOXYPEPTIDASE 1"/>
    <property type="match status" value="1"/>
</dbReference>
<dbReference type="AlphaFoldDB" id="A0A8J8P3Z3"/>
<dbReference type="Pfam" id="PF00246">
    <property type="entry name" value="Peptidase_M14"/>
    <property type="match status" value="1"/>
</dbReference>
<dbReference type="PROSITE" id="PS52035">
    <property type="entry name" value="PEPTIDASE_M14"/>
    <property type="match status" value="1"/>
</dbReference>
<dbReference type="SUPFAM" id="SSF53187">
    <property type="entry name" value="Zn-dependent exopeptidases"/>
    <property type="match status" value="1"/>
</dbReference>
<dbReference type="InterPro" id="IPR050821">
    <property type="entry name" value="Cytosolic_carboxypeptidase"/>
</dbReference>
<dbReference type="InterPro" id="IPR000834">
    <property type="entry name" value="Peptidase_M14"/>
</dbReference>
<organism evidence="5 6">
    <name type="scientific">Halteria grandinella</name>
    <dbReference type="NCBI Taxonomy" id="5974"/>
    <lineage>
        <taxon>Eukaryota</taxon>
        <taxon>Sar</taxon>
        <taxon>Alveolata</taxon>
        <taxon>Ciliophora</taxon>
        <taxon>Intramacronucleata</taxon>
        <taxon>Spirotrichea</taxon>
        <taxon>Stichotrichia</taxon>
        <taxon>Sporadotrichida</taxon>
        <taxon>Halteriidae</taxon>
        <taxon>Halteria</taxon>
    </lineage>
</organism>
<dbReference type="Proteomes" id="UP000785679">
    <property type="component" value="Unassembled WGS sequence"/>
</dbReference>
<evidence type="ECO:0000256" key="1">
    <source>
        <dbReference type="ARBA" id="ARBA00001947"/>
    </source>
</evidence>
<comment type="cofactor">
    <cofactor evidence="1">
        <name>Zn(2+)</name>
        <dbReference type="ChEBI" id="CHEBI:29105"/>
    </cofactor>
</comment>
<dbReference type="GO" id="GO:0006508">
    <property type="term" value="P:proteolysis"/>
    <property type="evidence" value="ECO:0007669"/>
    <property type="project" value="InterPro"/>
</dbReference>
<evidence type="ECO:0000259" key="4">
    <source>
        <dbReference type="PROSITE" id="PS52035"/>
    </source>
</evidence>
<name>A0A8J8P3Z3_HALGN</name>
<sequence>MTLDPDMIFGWRPQVECTSPPIPLFFDFTDHPIHIYKFHRDNTLYERDILVYQERRPKDSYQLHQWLANKQGRYMNSYQFKYPKFHDIGKFKYDDLLRDLFGDRSEQGAAQSATLSYLGPEFQFVGTNPVCAKQNAQGNSEEEMPFLKFDSQFESGNLDLVVKPFQTREEHEYDVFLRPDSNTIGSHVWFFFSVSNRLKGTKLKINIVNMTKRNSLYVQGLSIQHLSQQRCRSTGQTWQNIEPLKYAHSKLNRGDQVPDDWNEERASSKSSRYFYQLSFIYEFEYDEDTIYFSYSRPYTFSMALHFTKTIAQQQKDNLEKMKQFLKLNADEVLEYKIFDYQVLTQSLGGVDVPLITITNNLNNTSDQAFLDKKYVIITARVHPGETNSSHVLHEFLRFILSQDRVTNMLRDKLIFKIIPMINPDGVIVGNNRCSFIGKDINRCYQDANAKLTPEIYHLRQMIGAIVKQSGSERIAGFFDLHQHSGRKSVFMYAPYYPLHSKKYLKIRMLPKLLAERSEMFRYYSCKFRFDKFKEGCARLALWKDFHIENSYTIEISAMGFLNAERETIPFTEASLGEFGKHLAQSLCEYLMIKEQDRRLKEEISMKLKKKRMKQNCQTSPEKIGKEITIRDLLKSQGEKRKRREEVKIQILDTDTNLVPNISTQSIVRGINLTIQKETILQNPNEPPQDISQQAIQIPQTINLSSEDESDYSDDDLEDYLFNPRLQIYASQTILDESIINHGEIKRRPPYGFNIDLDSGELFIQAFCPSIYEEWKVSNTILKKSNEEKGKEQESKQKFFERKIRTLEEVYGQIRDEMQQQQLEEESNMQPEYNKSVLADEGLFENDRKILNRRILGIMGLFTTLADPNAQLQNLDQKQLVCNIHKDSMTNEK</sequence>
<dbReference type="PANTHER" id="PTHR12756">
    <property type="entry name" value="CYTOSOLIC CARBOXYPEPTIDASE"/>
    <property type="match status" value="1"/>
</dbReference>
<keyword evidence="6" id="KW-1185">Reference proteome</keyword>
<comment type="caution">
    <text evidence="5">The sequence shown here is derived from an EMBL/GenBank/DDBJ whole genome shotgun (WGS) entry which is preliminary data.</text>
</comment>
<dbReference type="OrthoDB" id="10253041at2759"/>
<feature type="domain" description="Peptidase M14" evidence="4">
    <location>
        <begin position="314"/>
        <end position="585"/>
    </location>
</feature>
<evidence type="ECO:0000313" key="6">
    <source>
        <dbReference type="Proteomes" id="UP000785679"/>
    </source>
</evidence>
<protein>
    <recommendedName>
        <fullName evidence="4">Peptidase M14 domain-containing protein</fullName>
    </recommendedName>
</protein>
<dbReference type="Gene3D" id="3.40.630.10">
    <property type="entry name" value="Zn peptidases"/>
    <property type="match status" value="1"/>
</dbReference>
<dbReference type="Pfam" id="PF18027">
    <property type="entry name" value="Pepdidase_M14_N"/>
    <property type="match status" value="1"/>
</dbReference>
<dbReference type="GO" id="GO:0008270">
    <property type="term" value="F:zinc ion binding"/>
    <property type="evidence" value="ECO:0007669"/>
    <property type="project" value="InterPro"/>
</dbReference>
<reference evidence="5" key="1">
    <citation type="submission" date="2019-06" db="EMBL/GenBank/DDBJ databases">
        <authorList>
            <person name="Zheng W."/>
        </authorList>
    </citation>
    <scope>NUCLEOTIDE SEQUENCE</scope>
    <source>
        <strain evidence="5">QDHG01</strain>
    </source>
</reference>
<evidence type="ECO:0000313" key="5">
    <source>
        <dbReference type="EMBL" id="TNV86843.1"/>
    </source>
</evidence>
<comment type="similarity">
    <text evidence="2 3">Belongs to the peptidase M14 family.</text>
</comment>
<dbReference type="GO" id="GO:0004181">
    <property type="term" value="F:metallocarboxypeptidase activity"/>
    <property type="evidence" value="ECO:0007669"/>
    <property type="project" value="InterPro"/>
</dbReference>
<evidence type="ECO:0000256" key="3">
    <source>
        <dbReference type="PROSITE-ProRule" id="PRU01379"/>
    </source>
</evidence>
<gene>
    <name evidence="5" type="ORF">FGO68_gene16193</name>
</gene>
<dbReference type="Gene3D" id="2.60.40.3120">
    <property type="match status" value="1"/>
</dbReference>
<dbReference type="InterPro" id="IPR040626">
    <property type="entry name" value="Pepdidase_M14_N"/>
</dbReference>